<evidence type="ECO:0000313" key="1">
    <source>
        <dbReference type="EMBL" id="CAF3613462.1"/>
    </source>
</evidence>
<name>A0A818NZT5_9BILA</name>
<dbReference type="Gene3D" id="3.90.176.10">
    <property type="entry name" value="Toxin ADP-ribosyltransferase, Chain A, domain 1"/>
    <property type="match status" value="1"/>
</dbReference>
<gene>
    <name evidence="1" type="ORF">GRG538_LOCUS23293</name>
</gene>
<reference evidence="1" key="1">
    <citation type="submission" date="2021-02" db="EMBL/GenBank/DDBJ databases">
        <authorList>
            <person name="Nowell W R."/>
        </authorList>
    </citation>
    <scope>NUCLEOTIDE SEQUENCE</scope>
</reference>
<dbReference type="AlphaFoldDB" id="A0A818NZT5"/>
<dbReference type="InterPro" id="IPR011990">
    <property type="entry name" value="TPR-like_helical_dom_sf"/>
</dbReference>
<sequence length="326" mass="36641">MISSDELTTLKQCCGQFISVNSFFSTSVDKNQALSFLSTSNATINLEPILFEIDADPTLANTKPFADISTHSHFSGESEVLFMLGSIFRLNSIDHSSNDQVWIIRMTLCSDDEHDLEKVLINMKQQFGCGETNLLTLGKLLWEMSKLDLAEKYFIRLLEQLPPDDPSLGALYQDLGKLTSQAGDLDKSMKWRKKAIALQSETNQYQANLLVSPASSKKLNKGEPIIVYIPDLPVNIDSNQLLENMIRQCLEIKHKQKIVDVKCDAKLGIGIVYLHTDEVKHNLINIIEKIIIEISKNTTVSFVDELELVSYIVVDNMDTKELPSVD</sequence>
<evidence type="ECO:0000313" key="2">
    <source>
        <dbReference type="Proteomes" id="UP000663872"/>
    </source>
</evidence>
<feature type="non-terminal residue" evidence="1">
    <location>
        <position position="1"/>
    </location>
</feature>
<dbReference type="Proteomes" id="UP000663872">
    <property type="component" value="Unassembled WGS sequence"/>
</dbReference>
<dbReference type="PROSITE" id="PS51996">
    <property type="entry name" value="TR_MART"/>
    <property type="match status" value="1"/>
</dbReference>
<comment type="caution">
    <text evidence="1">The sequence shown here is derived from an EMBL/GenBank/DDBJ whole genome shotgun (WGS) entry which is preliminary data.</text>
</comment>
<dbReference type="EMBL" id="CAJNYT010003915">
    <property type="protein sequence ID" value="CAF3613462.1"/>
    <property type="molecule type" value="Genomic_DNA"/>
</dbReference>
<accession>A0A818NZT5</accession>
<dbReference type="Gene3D" id="1.25.40.10">
    <property type="entry name" value="Tetratricopeptide repeat domain"/>
    <property type="match status" value="1"/>
</dbReference>
<dbReference type="SUPFAM" id="SSF56399">
    <property type="entry name" value="ADP-ribosylation"/>
    <property type="match status" value="1"/>
</dbReference>
<proteinExistence type="predicted"/>
<dbReference type="SUPFAM" id="SSF48452">
    <property type="entry name" value="TPR-like"/>
    <property type="match status" value="1"/>
</dbReference>
<protein>
    <submittedName>
        <fullName evidence="1">Uncharacterized protein</fullName>
    </submittedName>
</protein>
<organism evidence="1 2">
    <name type="scientific">Rotaria socialis</name>
    <dbReference type="NCBI Taxonomy" id="392032"/>
    <lineage>
        <taxon>Eukaryota</taxon>
        <taxon>Metazoa</taxon>
        <taxon>Spiralia</taxon>
        <taxon>Gnathifera</taxon>
        <taxon>Rotifera</taxon>
        <taxon>Eurotatoria</taxon>
        <taxon>Bdelloidea</taxon>
        <taxon>Philodinida</taxon>
        <taxon>Philodinidae</taxon>
        <taxon>Rotaria</taxon>
    </lineage>
</organism>